<accession>A0A0U1NL01</accession>
<dbReference type="Proteomes" id="UP000048949">
    <property type="component" value="Unassembled WGS sequence"/>
</dbReference>
<keyword evidence="14" id="KW-1185">Reference proteome</keyword>
<dbReference type="InterPro" id="IPR051536">
    <property type="entry name" value="UDG_Type-4/5"/>
</dbReference>
<evidence type="ECO:0000256" key="6">
    <source>
        <dbReference type="ARBA" id="ARBA00022723"/>
    </source>
</evidence>
<keyword evidence="9" id="KW-0408">Iron</keyword>
<dbReference type="EMBL" id="CVQV01000006">
    <property type="protein sequence ID" value="CRK75394.1"/>
    <property type="molecule type" value="Genomic_DNA"/>
</dbReference>
<keyword evidence="6" id="KW-0479">Metal-binding</keyword>
<dbReference type="InterPro" id="IPR036895">
    <property type="entry name" value="Uracil-DNA_glycosylase-like_sf"/>
</dbReference>
<dbReference type="SUPFAM" id="SSF52141">
    <property type="entry name" value="Uracil-DNA glycosylase-like"/>
    <property type="match status" value="1"/>
</dbReference>
<dbReference type="GO" id="GO:0004844">
    <property type="term" value="F:uracil DNA N-glycosylase activity"/>
    <property type="evidence" value="ECO:0007669"/>
    <property type="project" value="UniProtKB-EC"/>
</dbReference>
<evidence type="ECO:0000256" key="5">
    <source>
        <dbReference type="ARBA" id="ARBA00022485"/>
    </source>
</evidence>
<organism evidence="13 14">
    <name type="scientific">Nereida ignava</name>
    <dbReference type="NCBI Taxonomy" id="282199"/>
    <lineage>
        <taxon>Bacteria</taxon>
        <taxon>Pseudomonadati</taxon>
        <taxon>Pseudomonadota</taxon>
        <taxon>Alphaproteobacteria</taxon>
        <taxon>Rhodobacterales</taxon>
        <taxon>Roseobacteraceae</taxon>
        <taxon>Nereida</taxon>
    </lineage>
</organism>
<proteinExistence type="inferred from homology"/>
<protein>
    <recommendedName>
        <fullName evidence="4">Type-4 uracil-DNA glycosylase</fullName>
        <ecNumber evidence="3">3.2.2.27</ecNumber>
    </recommendedName>
</protein>
<dbReference type="PANTHER" id="PTHR33693:SF1">
    <property type="entry name" value="TYPE-4 URACIL-DNA GLYCOSYLASE"/>
    <property type="match status" value="1"/>
</dbReference>
<feature type="domain" description="Uracil-DNA glycosylase-like" evidence="12">
    <location>
        <begin position="98"/>
        <end position="244"/>
    </location>
</feature>
<dbReference type="Gene3D" id="3.40.470.10">
    <property type="entry name" value="Uracil-DNA glycosylase-like domain"/>
    <property type="match status" value="1"/>
</dbReference>
<evidence type="ECO:0000256" key="8">
    <source>
        <dbReference type="ARBA" id="ARBA00022801"/>
    </source>
</evidence>
<dbReference type="EC" id="3.2.2.27" evidence="3"/>
<dbReference type="InterPro" id="IPR005273">
    <property type="entry name" value="Ura-DNA_glyco_family4"/>
</dbReference>
<dbReference type="STRING" id="282199.GCA_001049735_01440"/>
<evidence type="ECO:0000313" key="14">
    <source>
        <dbReference type="Proteomes" id="UP000048949"/>
    </source>
</evidence>
<dbReference type="AlphaFoldDB" id="A0A0U1NL01"/>
<gene>
    <name evidence="13" type="ORF">NIG5292_01441</name>
</gene>
<dbReference type="SMART" id="SM00986">
    <property type="entry name" value="UDG"/>
    <property type="match status" value="1"/>
</dbReference>
<dbReference type="Pfam" id="PF03167">
    <property type="entry name" value="UDG"/>
    <property type="match status" value="1"/>
</dbReference>
<dbReference type="CDD" id="cd10030">
    <property type="entry name" value="UDG-F4_TTUDGA_SPO1dp_like"/>
    <property type="match status" value="1"/>
</dbReference>
<evidence type="ECO:0000256" key="4">
    <source>
        <dbReference type="ARBA" id="ARBA00019403"/>
    </source>
</evidence>
<evidence type="ECO:0000256" key="3">
    <source>
        <dbReference type="ARBA" id="ARBA00012030"/>
    </source>
</evidence>
<evidence type="ECO:0000256" key="2">
    <source>
        <dbReference type="ARBA" id="ARBA00006521"/>
    </source>
</evidence>
<name>A0A0U1NL01_9RHOB</name>
<evidence type="ECO:0000259" key="12">
    <source>
        <dbReference type="SMART" id="SM00986"/>
    </source>
</evidence>
<keyword evidence="10" id="KW-0411">Iron-sulfur</keyword>
<evidence type="ECO:0000256" key="7">
    <source>
        <dbReference type="ARBA" id="ARBA00022763"/>
    </source>
</evidence>
<evidence type="ECO:0000256" key="9">
    <source>
        <dbReference type="ARBA" id="ARBA00023004"/>
    </source>
</evidence>
<dbReference type="GO" id="GO:0051539">
    <property type="term" value="F:4 iron, 4 sulfur cluster binding"/>
    <property type="evidence" value="ECO:0007669"/>
    <property type="project" value="UniProtKB-KW"/>
</dbReference>
<dbReference type="InterPro" id="IPR005122">
    <property type="entry name" value="Uracil-DNA_glycosylase-like"/>
</dbReference>
<evidence type="ECO:0000256" key="1">
    <source>
        <dbReference type="ARBA" id="ARBA00001400"/>
    </source>
</evidence>
<dbReference type="OrthoDB" id="5290748at2"/>
<evidence type="ECO:0000313" key="13">
    <source>
        <dbReference type="EMBL" id="CRK75394.1"/>
    </source>
</evidence>
<dbReference type="SMART" id="SM00987">
    <property type="entry name" value="UreE_C"/>
    <property type="match status" value="1"/>
</dbReference>
<dbReference type="GO" id="GO:0006281">
    <property type="term" value="P:DNA repair"/>
    <property type="evidence" value="ECO:0007669"/>
    <property type="project" value="UniProtKB-KW"/>
</dbReference>
<keyword evidence="8" id="KW-0378">Hydrolase</keyword>
<evidence type="ECO:0000256" key="10">
    <source>
        <dbReference type="ARBA" id="ARBA00023014"/>
    </source>
</evidence>
<dbReference type="RefSeq" id="WP_048598828.1">
    <property type="nucleotide sequence ID" value="NZ_CVPC01000006.1"/>
</dbReference>
<comment type="catalytic activity">
    <reaction evidence="1">
        <text>Hydrolyzes single-stranded DNA or mismatched double-stranded DNA and polynucleotides, releasing free uracil.</text>
        <dbReference type="EC" id="3.2.2.27"/>
    </reaction>
</comment>
<keyword evidence="7" id="KW-0227">DNA damage</keyword>
<reference evidence="13 14" key="1">
    <citation type="submission" date="2015-04" db="EMBL/GenBank/DDBJ databases">
        <authorList>
            <person name="Syromyatnikov M.Y."/>
            <person name="Popov V.N."/>
        </authorList>
    </citation>
    <scope>NUCLEOTIDE SEQUENCE [LARGE SCALE GENOMIC DNA]</scope>
    <source>
        <strain evidence="13 14">CECT 5292</strain>
    </source>
</reference>
<dbReference type="PANTHER" id="PTHR33693">
    <property type="entry name" value="TYPE-5 URACIL-DNA GLYCOSYLASE"/>
    <property type="match status" value="1"/>
</dbReference>
<comment type="similarity">
    <text evidence="2">Belongs to the uracil-DNA glycosylase (UDG) superfamily. Type 4 (UDGa) family.</text>
</comment>
<dbReference type="GO" id="GO:0046872">
    <property type="term" value="F:metal ion binding"/>
    <property type="evidence" value="ECO:0007669"/>
    <property type="project" value="UniProtKB-KW"/>
</dbReference>
<sequence length="255" mass="27397">MESLDWHSGLAALEWQVELGADECISDAPINRYDVPAEAPKLAAKGVKHAAPVITPKLDVVAEAQKAAQAASNLDELKAAMAGFEHCDLKKGAQNLVFSDGIVGAPLMVVGEAPGREEDIAGKPFIGAAGAMLDRMLGAIDVSRTKDVYITNVIPWRPPSNRDPKSLEIAMMQPFLMRHIALAAPKVLIAMGNISCQALLDRKGVTRLRGTWAEAAGLPLMPMFHPAYLLRNPAVKREAWADLLDVRARLKGNGP</sequence>
<evidence type="ECO:0000256" key="11">
    <source>
        <dbReference type="ARBA" id="ARBA00023204"/>
    </source>
</evidence>
<dbReference type="NCBIfam" id="TIGR00758">
    <property type="entry name" value="UDG_fam4"/>
    <property type="match status" value="1"/>
</dbReference>
<keyword evidence="5" id="KW-0004">4Fe-4S</keyword>
<keyword evidence="11" id="KW-0234">DNA repair</keyword>